<reference evidence="9" key="1">
    <citation type="submission" date="2021-12" db="EMBL/GenBank/DDBJ databases">
        <title>Novel species in genus Dyadobacter.</title>
        <authorList>
            <person name="Ma C."/>
        </authorList>
    </citation>
    <scope>NUCLEOTIDE SEQUENCE</scope>
    <source>
        <strain evidence="9">LJ419</strain>
    </source>
</reference>
<feature type="active site" description="Proton acceptor" evidence="4">
    <location>
        <position position="31"/>
    </location>
</feature>
<sequence length="496" mass="55191">MRKLSISLLLLLTFVQLSIAQRAVVRGDFADPSVIKVGDTYYTTATSSNWAPAFPIMKSKDLINWEQTGSIFPDLTAWADFYYWAPELTYDNGKVYVYYTAHKKGGNLCVGVASADSPEGPFRDHGPLVCQEVGSIDGFPVRDENNKLHLIWKEDGNSVGKPTPIWIQPINEERTALTGEKRELFRNDTPWEANLVEGVSVIKNNGYFYAIYAAAGCCGPGCTYATGVARAKKLMGPWEKFSGNPILSGQGDWMCPGHGTAVVHQGKNYLMYHAYDRASNKYTGRQALIRRFEFTPDNWISFTDDYLSPADKNTAYKVTDDFDKNKLGLQWSWSVFNKPALELKNGRVGLHMKDDREVFVARRIDSRNYEATVETIPVKDALAGVALIGDDKNLIYAAAKQDSIHVTLVKDGARSSLGAFPVAAGGKHLFIKLTVKNNTDIRFHYSLNGSDFTRLETLSADITYMPPWDRALRVGILGKGVQGDAVVVEKFVFESK</sequence>
<evidence type="ECO:0000313" key="10">
    <source>
        <dbReference type="Proteomes" id="UP001139000"/>
    </source>
</evidence>
<dbReference type="Pfam" id="PF04616">
    <property type="entry name" value="Glyco_hydro_43"/>
    <property type="match status" value="1"/>
</dbReference>
<dbReference type="Gene3D" id="2.115.10.20">
    <property type="entry name" value="Glycosyl hydrolase domain, family 43"/>
    <property type="match status" value="1"/>
</dbReference>
<keyword evidence="2 6" id="KW-0378">Hydrolase</keyword>
<dbReference type="InterPro" id="IPR023296">
    <property type="entry name" value="Glyco_hydro_beta-prop_sf"/>
</dbReference>
<feature type="chain" id="PRO_5040883116" evidence="7">
    <location>
        <begin position="21"/>
        <end position="496"/>
    </location>
</feature>
<evidence type="ECO:0000256" key="6">
    <source>
        <dbReference type="RuleBase" id="RU361187"/>
    </source>
</evidence>
<dbReference type="EMBL" id="JAJTTC010000004">
    <property type="protein sequence ID" value="MCF0063272.1"/>
    <property type="molecule type" value="Genomic_DNA"/>
</dbReference>
<evidence type="ECO:0000256" key="2">
    <source>
        <dbReference type="ARBA" id="ARBA00022801"/>
    </source>
</evidence>
<dbReference type="Gene3D" id="2.60.120.200">
    <property type="match status" value="1"/>
</dbReference>
<evidence type="ECO:0000256" key="5">
    <source>
        <dbReference type="PIRSR" id="PIRSR606710-2"/>
    </source>
</evidence>
<proteinExistence type="inferred from homology"/>
<dbReference type="GO" id="GO:0005975">
    <property type="term" value="P:carbohydrate metabolic process"/>
    <property type="evidence" value="ECO:0007669"/>
    <property type="project" value="InterPro"/>
</dbReference>
<dbReference type="SUPFAM" id="SSF75005">
    <property type="entry name" value="Arabinanase/levansucrase/invertase"/>
    <property type="match status" value="1"/>
</dbReference>
<protein>
    <submittedName>
        <fullName evidence="9">Family 43 glycosylhydrolase</fullName>
    </submittedName>
</protein>
<dbReference type="InterPro" id="IPR013320">
    <property type="entry name" value="ConA-like_dom_sf"/>
</dbReference>
<dbReference type="AlphaFoldDB" id="A0A9X1PL03"/>
<comment type="caution">
    <text evidence="9">The sequence shown here is derived from an EMBL/GenBank/DDBJ whole genome shotgun (WGS) entry which is preliminary data.</text>
</comment>
<dbReference type="GO" id="GO:0004553">
    <property type="term" value="F:hydrolase activity, hydrolyzing O-glycosyl compounds"/>
    <property type="evidence" value="ECO:0007669"/>
    <property type="project" value="InterPro"/>
</dbReference>
<feature type="domain" description="Beta-xylosidase C-terminal Concanavalin A-like" evidence="8">
    <location>
        <begin position="319"/>
        <end position="460"/>
    </location>
</feature>
<evidence type="ECO:0000256" key="3">
    <source>
        <dbReference type="ARBA" id="ARBA00023295"/>
    </source>
</evidence>
<evidence type="ECO:0000256" key="4">
    <source>
        <dbReference type="PIRSR" id="PIRSR606710-1"/>
    </source>
</evidence>
<organism evidence="9 10">
    <name type="scientific">Dyadobacter chenwenxiniae</name>
    <dbReference type="NCBI Taxonomy" id="2906456"/>
    <lineage>
        <taxon>Bacteria</taxon>
        <taxon>Pseudomonadati</taxon>
        <taxon>Bacteroidota</taxon>
        <taxon>Cytophagia</taxon>
        <taxon>Cytophagales</taxon>
        <taxon>Spirosomataceae</taxon>
        <taxon>Dyadobacter</taxon>
    </lineage>
</organism>
<feature type="active site" description="Proton donor" evidence="4">
    <location>
        <position position="197"/>
    </location>
</feature>
<evidence type="ECO:0000259" key="8">
    <source>
        <dbReference type="Pfam" id="PF17851"/>
    </source>
</evidence>
<evidence type="ECO:0000313" key="9">
    <source>
        <dbReference type="EMBL" id="MCF0063272.1"/>
    </source>
</evidence>
<dbReference type="InterPro" id="IPR051795">
    <property type="entry name" value="Glycosyl_Hydrlase_43"/>
</dbReference>
<dbReference type="InterPro" id="IPR006710">
    <property type="entry name" value="Glyco_hydro_43"/>
</dbReference>
<accession>A0A9X1PL03</accession>
<dbReference type="RefSeq" id="WP_234656288.1">
    <property type="nucleotide sequence ID" value="NZ_CP094997.1"/>
</dbReference>
<gene>
    <name evidence="9" type="ORF">LXM26_17315</name>
</gene>
<feature type="signal peptide" evidence="7">
    <location>
        <begin position="1"/>
        <end position="20"/>
    </location>
</feature>
<keyword evidence="3 6" id="KW-0326">Glycosidase</keyword>
<dbReference type="CDD" id="cd08999">
    <property type="entry name" value="GH43_ABN-like"/>
    <property type="match status" value="1"/>
</dbReference>
<evidence type="ECO:0000256" key="1">
    <source>
        <dbReference type="ARBA" id="ARBA00009865"/>
    </source>
</evidence>
<name>A0A9X1PL03_9BACT</name>
<keyword evidence="7" id="KW-0732">Signal</keyword>
<comment type="similarity">
    <text evidence="1 6">Belongs to the glycosyl hydrolase 43 family.</text>
</comment>
<dbReference type="PANTHER" id="PTHR42812">
    <property type="entry name" value="BETA-XYLOSIDASE"/>
    <property type="match status" value="1"/>
</dbReference>
<evidence type="ECO:0000256" key="7">
    <source>
        <dbReference type="SAM" id="SignalP"/>
    </source>
</evidence>
<feature type="site" description="Important for catalytic activity, responsible for pKa modulation of the active site Glu and correct orientation of both the proton donor and substrate" evidence="5">
    <location>
        <position position="137"/>
    </location>
</feature>
<keyword evidence="10" id="KW-1185">Reference proteome</keyword>
<dbReference type="PANTHER" id="PTHR42812:SF5">
    <property type="entry name" value="ENDO-ARABINASE"/>
    <property type="match status" value="1"/>
</dbReference>
<dbReference type="Pfam" id="PF17851">
    <property type="entry name" value="GH43_C2"/>
    <property type="match status" value="1"/>
</dbReference>
<dbReference type="SUPFAM" id="SSF49899">
    <property type="entry name" value="Concanavalin A-like lectins/glucanases"/>
    <property type="match status" value="1"/>
</dbReference>
<dbReference type="InterPro" id="IPR041542">
    <property type="entry name" value="GH43_C2"/>
</dbReference>
<dbReference type="Proteomes" id="UP001139000">
    <property type="component" value="Unassembled WGS sequence"/>
</dbReference>